<organism evidence="3 4">
    <name type="scientific">Marilutibacter aestuarii</name>
    <dbReference type="NCBI Taxonomy" id="1706195"/>
    <lineage>
        <taxon>Bacteria</taxon>
        <taxon>Pseudomonadati</taxon>
        <taxon>Pseudomonadota</taxon>
        <taxon>Gammaproteobacteria</taxon>
        <taxon>Lysobacterales</taxon>
        <taxon>Lysobacteraceae</taxon>
        <taxon>Marilutibacter</taxon>
    </lineage>
</organism>
<protein>
    <submittedName>
        <fullName evidence="3">Two pore domain potassium channel family protein</fullName>
    </submittedName>
</protein>
<feature type="domain" description="Potassium channel" evidence="2">
    <location>
        <begin position="60"/>
        <end position="136"/>
    </location>
</feature>
<gene>
    <name evidence="3" type="ORF">FKV25_13505</name>
</gene>
<keyword evidence="3" id="KW-0406">Ion transport</keyword>
<evidence type="ECO:0000313" key="4">
    <source>
        <dbReference type="Proteomes" id="UP000318212"/>
    </source>
</evidence>
<dbReference type="Proteomes" id="UP000318212">
    <property type="component" value="Unassembled WGS sequence"/>
</dbReference>
<reference evidence="3 4" key="1">
    <citation type="submission" date="2019-06" db="EMBL/GenBank/DDBJ databases">
        <title>Lysobacter alkalisoli sp. nov. isolated from saline soil.</title>
        <authorList>
            <person name="Sun J.-Q."/>
            <person name="Xu L."/>
        </authorList>
    </citation>
    <scope>NUCLEOTIDE SEQUENCE [LARGE SCALE GENOMIC DNA]</scope>
    <source>
        <strain evidence="3 4">JCM 31130</strain>
    </source>
</reference>
<dbReference type="GO" id="GO:0034220">
    <property type="term" value="P:monoatomic ion transmembrane transport"/>
    <property type="evidence" value="ECO:0007669"/>
    <property type="project" value="UniProtKB-KW"/>
</dbReference>
<feature type="transmembrane region" description="Helical" evidence="1">
    <location>
        <begin position="118"/>
        <end position="140"/>
    </location>
</feature>
<dbReference type="InterPro" id="IPR013099">
    <property type="entry name" value="K_chnl_dom"/>
</dbReference>
<keyword evidence="1" id="KW-0812">Transmembrane</keyword>
<proteinExistence type="predicted"/>
<dbReference type="EMBL" id="VICE01000129">
    <property type="protein sequence ID" value="TQD41126.1"/>
    <property type="molecule type" value="Genomic_DNA"/>
</dbReference>
<sequence length="156" mass="17322">MYDDWPTNIMIACATVAAVGLVIVLHYEVLSRIVDHNRRHAEGAGRRRLVAVNLWLLALHTVEIWIFGVTYYLLLNLADVGGVQGMHAHGMLDSVYFSAMVYTTVGFGDMIPVGPIRLLAGTEALVGLMLITWSASFTYLEMTRYWKERHGPGGEG</sequence>
<name>A0A507ZTM3_9GAMM</name>
<evidence type="ECO:0000256" key="1">
    <source>
        <dbReference type="SAM" id="Phobius"/>
    </source>
</evidence>
<feature type="transmembrane region" description="Helical" evidence="1">
    <location>
        <begin position="6"/>
        <end position="29"/>
    </location>
</feature>
<keyword evidence="4" id="KW-1185">Reference proteome</keyword>
<dbReference type="OrthoDB" id="9813518at2"/>
<dbReference type="Gene3D" id="1.10.287.70">
    <property type="match status" value="1"/>
</dbReference>
<evidence type="ECO:0000259" key="2">
    <source>
        <dbReference type="Pfam" id="PF07885"/>
    </source>
</evidence>
<comment type="caution">
    <text evidence="3">The sequence shown here is derived from an EMBL/GenBank/DDBJ whole genome shotgun (WGS) entry which is preliminary data.</text>
</comment>
<accession>A0A507ZTM3</accession>
<feature type="transmembrane region" description="Helical" evidence="1">
    <location>
        <begin position="50"/>
        <end position="74"/>
    </location>
</feature>
<dbReference type="Pfam" id="PF07885">
    <property type="entry name" value="Ion_trans_2"/>
    <property type="match status" value="1"/>
</dbReference>
<dbReference type="AlphaFoldDB" id="A0A507ZTM3"/>
<dbReference type="SUPFAM" id="SSF81324">
    <property type="entry name" value="Voltage-gated potassium channels"/>
    <property type="match status" value="1"/>
</dbReference>
<evidence type="ECO:0000313" key="3">
    <source>
        <dbReference type="EMBL" id="TQD41126.1"/>
    </source>
</evidence>
<keyword evidence="1" id="KW-1133">Transmembrane helix</keyword>
<dbReference type="RefSeq" id="WP_141519318.1">
    <property type="nucleotide sequence ID" value="NZ_VICE01000129.1"/>
</dbReference>
<keyword evidence="3" id="KW-0813">Transport</keyword>
<keyword evidence="3" id="KW-0407">Ion channel</keyword>
<keyword evidence="1" id="KW-0472">Membrane</keyword>